<evidence type="ECO:0000256" key="1">
    <source>
        <dbReference type="SAM" id="Phobius"/>
    </source>
</evidence>
<accession>A0ABS2ZHU0</accession>
<keyword evidence="1" id="KW-1133">Transmembrane helix</keyword>
<dbReference type="NCBIfam" id="NF033880">
    <property type="entry name" value="Prli42"/>
    <property type="match status" value="1"/>
</dbReference>
<keyword evidence="3" id="KW-1185">Reference proteome</keyword>
<protein>
    <submittedName>
        <fullName evidence="2">Stressosome-associated protein Prli42</fullName>
    </submittedName>
</protein>
<evidence type="ECO:0000313" key="2">
    <source>
        <dbReference type="EMBL" id="MBN3547733.1"/>
    </source>
</evidence>
<gene>
    <name evidence="2" type="primary">prli42</name>
    <name evidence="2" type="ORF">JYA64_20700</name>
</gene>
<reference evidence="2 3" key="1">
    <citation type="submission" date="2021-01" db="EMBL/GenBank/DDBJ databases">
        <title>Genome Sequencing of Type Strains.</title>
        <authorList>
            <person name="Lemaire J.F."/>
            <person name="Inderbitzin P."/>
            <person name="Collins S.B."/>
            <person name="Wespe N."/>
            <person name="Knight-Connoni V."/>
        </authorList>
    </citation>
    <scope>NUCLEOTIDE SEQUENCE [LARGE SCALE GENOMIC DNA]</scope>
    <source>
        <strain evidence="2 3">DSM 14730</strain>
    </source>
</reference>
<feature type="transmembrane region" description="Helical" evidence="1">
    <location>
        <begin position="6"/>
        <end position="25"/>
    </location>
</feature>
<dbReference type="Proteomes" id="UP001319060">
    <property type="component" value="Unassembled WGS sequence"/>
</dbReference>
<sequence length="26" mass="2891">MMKTIVYIMIISLVVSSLLTGVAFFL</sequence>
<keyword evidence="1" id="KW-0472">Membrane</keyword>
<evidence type="ECO:0000313" key="3">
    <source>
        <dbReference type="Proteomes" id="UP001319060"/>
    </source>
</evidence>
<organism evidence="2 3">
    <name type="scientific">Fictibacillus barbaricus</name>
    <dbReference type="NCBI Taxonomy" id="182136"/>
    <lineage>
        <taxon>Bacteria</taxon>
        <taxon>Bacillati</taxon>
        <taxon>Bacillota</taxon>
        <taxon>Bacilli</taxon>
        <taxon>Bacillales</taxon>
        <taxon>Fictibacillaceae</taxon>
        <taxon>Fictibacillus</taxon>
    </lineage>
</organism>
<keyword evidence="1" id="KW-0812">Transmembrane</keyword>
<proteinExistence type="predicted"/>
<name>A0ABS2ZHU0_9BACL</name>
<dbReference type="EMBL" id="JAFHKS010000044">
    <property type="protein sequence ID" value="MBN3547733.1"/>
    <property type="molecule type" value="Genomic_DNA"/>
</dbReference>
<dbReference type="InterPro" id="IPR049722">
    <property type="entry name" value="Prli42-like"/>
</dbReference>
<comment type="caution">
    <text evidence="2">The sequence shown here is derived from an EMBL/GenBank/DDBJ whole genome shotgun (WGS) entry which is preliminary data.</text>
</comment>